<dbReference type="SUPFAM" id="SSF52833">
    <property type="entry name" value="Thioredoxin-like"/>
    <property type="match status" value="1"/>
</dbReference>
<evidence type="ECO:0008006" key="10">
    <source>
        <dbReference type="Google" id="ProtNLM"/>
    </source>
</evidence>
<dbReference type="FunFam" id="3.40.30.10:FF:000176">
    <property type="entry name" value="Glutathione S-transferase theta-1"/>
    <property type="match status" value="1"/>
</dbReference>
<organism evidence="8 9">
    <name type="scientific">Henosepilachna vigintioctopunctata</name>
    <dbReference type="NCBI Taxonomy" id="420089"/>
    <lineage>
        <taxon>Eukaryota</taxon>
        <taxon>Metazoa</taxon>
        <taxon>Ecdysozoa</taxon>
        <taxon>Arthropoda</taxon>
        <taxon>Hexapoda</taxon>
        <taxon>Insecta</taxon>
        <taxon>Pterygota</taxon>
        <taxon>Neoptera</taxon>
        <taxon>Endopterygota</taxon>
        <taxon>Coleoptera</taxon>
        <taxon>Polyphaga</taxon>
        <taxon>Cucujiformia</taxon>
        <taxon>Coccinelloidea</taxon>
        <taxon>Coccinellidae</taxon>
        <taxon>Epilachninae</taxon>
        <taxon>Epilachnini</taxon>
        <taxon>Henosepilachna</taxon>
    </lineage>
</organism>
<dbReference type="FunFam" id="1.20.1050.10:FF:000039">
    <property type="entry name" value="Glutathione S-transferase theta-1"/>
    <property type="match status" value="1"/>
</dbReference>
<gene>
    <name evidence="8" type="ORF">WA026_000074</name>
</gene>
<dbReference type="Gene3D" id="1.20.1050.10">
    <property type="match status" value="1"/>
</dbReference>
<protein>
    <recommendedName>
        <fullName evidence="10">Glutathione S-transferase</fullName>
    </recommendedName>
</protein>
<dbReference type="PROSITE" id="PS50405">
    <property type="entry name" value="GST_CTER"/>
    <property type="match status" value="1"/>
</dbReference>
<dbReference type="Pfam" id="PF02798">
    <property type="entry name" value="GST_N"/>
    <property type="match status" value="1"/>
</dbReference>
<dbReference type="AlphaFoldDB" id="A0AAW1V785"/>
<dbReference type="PANTHER" id="PTHR43917:SF8">
    <property type="entry name" value="GH16740P-RELATED"/>
    <property type="match status" value="1"/>
</dbReference>
<dbReference type="SUPFAM" id="SSF47616">
    <property type="entry name" value="GST C-terminal domain-like"/>
    <property type="match status" value="1"/>
</dbReference>
<dbReference type="SFLD" id="SFLDG00358">
    <property type="entry name" value="Main_(cytGST)"/>
    <property type="match status" value="1"/>
</dbReference>
<dbReference type="InterPro" id="IPR004045">
    <property type="entry name" value="Glutathione_S-Trfase_N"/>
</dbReference>
<feature type="domain" description="GST C-terminal" evidence="7">
    <location>
        <begin position="89"/>
        <end position="223"/>
    </location>
</feature>
<dbReference type="CDD" id="cd03183">
    <property type="entry name" value="GST_C_Theta"/>
    <property type="match status" value="1"/>
</dbReference>
<evidence type="ECO:0000313" key="8">
    <source>
        <dbReference type="EMBL" id="KAK9887759.1"/>
    </source>
</evidence>
<dbReference type="GO" id="GO:0005737">
    <property type="term" value="C:cytoplasm"/>
    <property type="evidence" value="ECO:0007669"/>
    <property type="project" value="UniProtKB-SubCell"/>
</dbReference>
<evidence type="ECO:0000256" key="3">
    <source>
        <dbReference type="ARBA" id="ARBA00022490"/>
    </source>
</evidence>
<accession>A0AAW1V785</accession>
<dbReference type="InterPro" id="IPR051369">
    <property type="entry name" value="GST_Theta"/>
</dbReference>
<dbReference type="SFLD" id="SFLDS00019">
    <property type="entry name" value="Glutathione_Transferase_(cytos"/>
    <property type="match status" value="1"/>
</dbReference>
<comment type="subcellular location">
    <subcellularLocation>
        <location evidence="1">Cytoplasm</location>
    </subcellularLocation>
</comment>
<dbReference type="Pfam" id="PF00043">
    <property type="entry name" value="GST_C"/>
    <property type="match status" value="1"/>
</dbReference>
<evidence type="ECO:0000259" key="6">
    <source>
        <dbReference type="PROSITE" id="PS50404"/>
    </source>
</evidence>
<dbReference type="CDD" id="cd03050">
    <property type="entry name" value="GST_N_Theta"/>
    <property type="match status" value="1"/>
</dbReference>
<dbReference type="InterPro" id="IPR036282">
    <property type="entry name" value="Glutathione-S-Trfase_C_sf"/>
</dbReference>
<sequence length="223" mass="26283">MGLKLFYHPLSQPSRSLYIFLKYNNIPFEARVVDLKEGEHLTQEFKEKFNRFQKVPFIHDDNFVLSESIAIIRYLASKYEIKDNLYPSNFKQRALIDEYLEWQHHNTRQHFAMFTQHLWFIPLRTGTPADQKEVEKYEKALQETLDKIENLWLGNNSYLCGHKISVADLFAACEIEEPRLGGYDPTKGRPKIKEWLERVRTELNPAYAEAHAALNEVASLHKI</sequence>
<dbReference type="InterPro" id="IPR040077">
    <property type="entry name" value="GST_C_Theta"/>
</dbReference>
<keyword evidence="3" id="KW-0963">Cytoplasm</keyword>
<dbReference type="InterPro" id="IPR040075">
    <property type="entry name" value="GST_N_Theta"/>
</dbReference>
<dbReference type="InterPro" id="IPR004046">
    <property type="entry name" value="GST_C"/>
</dbReference>
<dbReference type="InterPro" id="IPR036249">
    <property type="entry name" value="Thioredoxin-like_sf"/>
</dbReference>
<comment type="catalytic activity">
    <reaction evidence="5">
        <text>RX + glutathione = an S-substituted glutathione + a halide anion + H(+)</text>
        <dbReference type="Rhea" id="RHEA:16437"/>
        <dbReference type="ChEBI" id="CHEBI:15378"/>
        <dbReference type="ChEBI" id="CHEBI:16042"/>
        <dbReference type="ChEBI" id="CHEBI:17792"/>
        <dbReference type="ChEBI" id="CHEBI:57925"/>
        <dbReference type="ChEBI" id="CHEBI:90779"/>
        <dbReference type="EC" id="2.5.1.18"/>
    </reaction>
</comment>
<proteinExistence type="inferred from homology"/>
<feature type="domain" description="GST N-terminal" evidence="6">
    <location>
        <begin position="1"/>
        <end position="83"/>
    </location>
</feature>
<dbReference type="EMBL" id="JARQZJ010000121">
    <property type="protein sequence ID" value="KAK9887759.1"/>
    <property type="molecule type" value="Genomic_DNA"/>
</dbReference>
<reference evidence="8 9" key="1">
    <citation type="submission" date="2023-03" db="EMBL/GenBank/DDBJ databases">
        <title>Genome insight into feeding habits of ladybird beetles.</title>
        <authorList>
            <person name="Li H.-S."/>
            <person name="Huang Y.-H."/>
            <person name="Pang H."/>
        </authorList>
    </citation>
    <scope>NUCLEOTIDE SEQUENCE [LARGE SCALE GENOMIC DNA]</scope>
    <source>
        <strain evidence="8">SYSU_2023b</strain>
        <tissue evidence="8">Whole body</tissue>
    </source>
</reference>
<name>A0AAW1V785_9CUCU</name>
<evidence type="ECO:0000313" key="9">
    <source>
        <dbReference type="Proteomes" id="UP001431783"/>
    </source>
</evidence>
<dbReference type="GO" id="GO:0006749">
    <property type="term" value="P:glutathione metabolic process"/>
    <property type="evidence" value="ECO:0007669"/>
    <property type="project" value="TreeGrafter"/>
</dbReference>
<dbReference type="Gene3D" id="3.40.30.10">
    <property type="entry name" value="Glutaredoxin"/>
    <property type="match status" value="1"/>
</dbReference>
<dbReference type="InterPro" id="IPR040079">
    <property type="entry name" value="Glutathione_S-Trfase"/>
</dbReference>
<dbReference type="GO" id="GO:0004364">
    <property type="term" value="F:glutathione transferase activity"/>
    <property type="evidence" value="ECO:0007669"/>
    <property type="project" value="UniProtKB-EC"/>
</dbReference>
<dbReference type="InterPro" id="IPR010987">
    <property type="entry name" value="Glutathione-S-Trfase_C-like"/>
</dbReference>
<evidence type="ECO:0000256" key="5">
    <source>
        <dbReference type="ARBA" id="ARBA00047960"/>
    </source>
</evidence>
<dbReference type="PROSITE" id="PS50404">
    <property type="entry name" value="GST_NTER"/>
    <property type="match status" value="1"/>
</dbReference>
<evidence type="ECO:0000259" key="7">
    <source>
        <dbReference type="PROSITE" id="PS50405"/>
    </source>
</evidence>
<dbReference type="SFLD" id="SFLDG01153">
    <property type="entry name" value="Main.4:_Theta-like"/>
    <property type="match status" value="1"/>
</dbReference>
<dbReference type="Proteomes" id="UP001431783">
    <property type="component" value="Unassembled WGS sequence"/>
</dbReference>
<comment type="similarity">
    <text evidence="2">Belongs to the GST superfamily. Theta family.</text>
</comment>
<evidence type="ECO:0000256" key="1">
    <source>
        <dbReference type="ARBA" id="ARBA00004496"/>
    </source>
</evidence>
<keyword evidence="9" id="KW-1185">Reference proteome</keyword>
<keyword evidence="4" id="KW-0808">Transferase</keyword>
<evidence type="ECO:0000256" key="2">
    <source>
        <dbReference type="ARBA" id="ARBA00009899"/>
    </source>
</evidence>
<dbReference type="PANTHER" id="PTHR43917">
    <property type="match status" value="1"/>
</dbReference>
<comment type="caution">
    <text evidence="8">The sequence shown here is derived from an EMBL/GenBank/DDBJ whole genome shotgun (WGS) entry which is preliminary data.</text>
</comment>
<evidence type="ECO:0000256" key="4">
    <source>
        <dbReference type="ARBA" id="ARBA00022679"/>
    </source>
</evidence>